<evidence type="ECO:0000256" key="1">
    <source>
        <dbReference type="SAM" id="MobiDB-lite"/>
    </source>
</evidence>
<protein>
    <submittedName>
        <fullName evidence="2">Uncharacterized protein</fullName>
    </submittedName>
</protein>
<keyword evidence="3" id="KW-1185">Reference proteome</keyword>
<sequence length="72" mass="8017">MPRYEVEVKAFITVIVDADDAGEAREHADRFVEWLSPTIEQIDDYSADHEPIDTDTGPFGIDGESCVEETDG</sequence>
<dbReference type="OrthoDB" id="7475451at2"/>
<dbReference type="RefSeq" id="WP_139181762.1">
    <property type="nucleotide sequence ID" value="NZ_MIPT01000001.1"/>
</dbReference>
<accession>A0A1S1HJK8</accession>
<feature type="region of interest" description="Disordered" evidence="1">
    <location>
        <begin position="48"/>
        <end position="72"/>
    </location>
</feature>
<dbReference type="EMBL" id="MIPT01000001">
    <property type="protein sequence ID" value="OHT21616.1"/>
    <property type="molecule type" value="Genomic_DNA"/>
</dbReference>
<gene>
    <name evidence="2" type="ORF">BHE75_03627</name>
</gene>
<proteinExistence type="predicted"/>
<comment type="caution">
    <text evidence="2">The sequence shown here is derived from an EMBL/GenBank/DDBJ whole genome shotgun (WGS) entry which is preliminary data.</text>
</comment>
<organism evidence="2 3">
    <name type="scientific">Edaphosphingomonas haloaromaticamans</name>
    <dbReference type="NCBI Taxonomy" id="653954"/>
    <lineage>
        <taxon>Bacteria</taxon>
        <taxon>Pseudomonadati</taxon>
        <taxon>Pseudomonadota</taxon>
        <taxon>Alphaproteobacteria</taxon>
        <taxon>Sphingomonadales</taxon>
        <taxon>Rhizorhabdaceae</taxon>
        <taxon>Edaphosphingomonas</taxon>
    </lineage>
</organism>
<reference evidence="2 3" key="1">
    <citation type="submission" date="2016-09" db="EMBL/GenBank/DDBJ databases">
        <title>Metabolic pathway, cell adaptation mechanisms and a novel monoxygenase revealed through proteogenomic-transcription analysis of a Sphingomonas haloaromaticamans strain degrading the fungicide ortho-phenylphenol.</title>
        <authorList>
            <person name="Perruchon C."/>
            <person name="Papadopoulou E.S."/>
            <person name="Rousidou C."/>
            <person name="Vasileiadis S."/>
            <person name="Tanou G."/>
            <person name="Amoutzias G."/>
            <person name="Molassiotis A."/>
            <person name="Karpouzas D.G."/>
        </authorList>
    </citation>
    <scope>NUCLEOTIDE SEQUENCE [LARGE SCALE GENOMIC DNA]</scope>
    <source>
        <strain evidence="2 3">P3</strain>
    </source>
</reference>
<name>A0A1S1HJK8_9SPHN</name>
<evidence type="ECO:0000313" key="2">
    <source>
        <dbReference type="EMBL" id="OHT21616.1"/>
    </source>
</evidence>
<dbReference type="Proteomes" id="UP000179467">
    <property type="component" value="Unassembled WGS sequence"/>
</dbReference>
<dbReference type="AlphaFoldDB" id="A0A1S1HJK8"/>
<evidence type="ECO:0000313" key="3">
    <source>
        <dbReference type="Proteomes" id="UP000179467"/>
    </source>
</evidence>